<dbReference type="Proteomes" id="UP000317199">
    <property type="component" value="Chromosome"/>
</dbReference>
<dbReference type="KEGG" id="lyj:FKV23_15570"/>
<evidence type="ECO:0000256" key="1">
    <source>
        <dbReference type="SAM" id="MobiDB-lite"/>
    </source>
</evidence>
<evidence type="ECO:0000313" key="4">
    <source>
        <dbReference type="EMBL" id="QDH71348.1"/>
    </source>
</evidence>
<feature type="chain" id="PRO_5022119764" evidence="2">
    <location>
        <begin position="20"/>
        <end position="119"/>
    </location>
</feature>
<keyword evidence="2" id="KW-0732">Signal</keyword>
<feature type="compositionally biased region" description="Low complexity" evidence="1">
    <location>
        <begin position="22"/>
        <end position="37"/>
    </location>
</feature>
<proteinExistence type="predicted"/>
<accession>A0A514BVB9</accession>
<protein>
    <submittedName>
        <fullName evidence="4">DUF4189 domain-containing protein</fullName>
    </submittedName>
</protein>
<name>A0A514BVB9_9GAMM</name>
<dbReference type="AlphaFoldDB" id="A0A514BVB9"/>
<dbReference type="Pfam" id="PF13827">
    <property type="entry name" value="DUF4189"/>
    <property type="match status" value="1"/>
</dbReference>
<reference evidence="4 5" key="1">
    <citation type="submission" date="2019-06" db="EMBL/GenBank/DDBJ databases">
        <title>Lysobacter alkalisoli sp. nov. isolated from saline-alkali soil.</title>
        <authorList>
            <person name="Sun J.-Q."/>
            <person name="Xu L."/>
        </authorList>
    </citation>
    <scope>NUCLEOTIDE SEQUENCE [LARGE SCALE GENOMIC DNA]</scope>
    <source>
        <strain evidence="4 5">SJ-36</strain>
    </source>
</reference>
<sequence>MKLQVVMILGLLFTGNVQAQMNNNQHHQNQQRIQNQNHRAEQHRQGYMNSQQQMQQPPQPTGYWETTWGAIAPSPVGGVVGAAVGAKSKKEAERLALKDCEAKGGGRARLESPITTSVA</sequence>
<dbReference type="EMBL" id="CP041242">
    <property type="protein sequence ID" value="QDH71348.1"/>
    <property type="molecule type" value="Genomic_DNA"/>
</dbReference>
<evidence type="ECO:0000313" key="5">
    <source>
        <dbReference type="Proteomes" id="UP000317199"/>
    </source>
</evidence>
<feature type="signal peptide" evidence="2">
    <location>
        <begin position="1"/>
        <end position="19"/>
    </location>
</feature>
<evidence type="ECO:0000259" key="3">
    <source>
        <dbReference type="Pfam" id="PF13827"/>
    </source>
</evidence>
<organism evidence="4 5">
    <name type="scientific">Marilutibacter alkalisoli</name>
    <dbReference type="NCBI Taxonomy" id="2591633"/>
    <lineage>
        <taxon>Bacteria</taxon>
        <taxon>Pseudomonadati</taxon>
        <taxon>Pseudomonadota</taxon>
        <taxon>Gammaproteobacteria</taxon>
        <taxon>Lysobacterales</taxon>
        <taxon>Lysobacteraceae</taxon>
        <taxon>Marilutibacter</taxon>
    </lineage>
</organism>
<feature type="region of interest" description="Disordered" evidence="1">
    <location>
        <begin position="22"/>
        <end position="67"/>
    </location>
</feature>
<feature type="domain" description="DUF4189" evidence="3">
    <location>
        <begin position="68"/>
        <end position="110"/>
    </location>
</feature>
<keyword evidence="5" id="KW-1185">Reference proteome</keyword>
<dbReference type="InterPro" id="IPR025240">
    <property type="entry name" value="DUF4189"/>
</dbReference>
<gene>
    <name evidence="4" type="ORF">FKV23_15570</name>
</gene>
<evidence type="ECO:0000256" key="2">
    <source>
        <dbReference type="SAM" id="SignalP"/>
    </source>
</evidence>